<dbReference type="RefSeq" id="WP_058378758.1">
    <property type="nucleotide sequence ID" value="NZ_CP013480.3"/>
</dbReference>
<reference evidence="3" key="1">
    <citation type="submission" date="2015-12" db="EMBL/GenBank/DDBJ databases">
        <title>Complete genome sequence of Pandoraea norimbergensis DSM 11628.</title>
        <authorList>
            <person name="Ee R."/>
            <person name="Lim Y.-L."/>
            <person name="Yong D."/>
            <person name="Yin W.-F."/>
            <person name="Chan K.-G."/>
        </authorList>
    </citation>
    <scope>NUCLEOTIDE SEQUENCE [LARGE SCALE GENOMIC DNA]</scope>
    <source>
        <strain evidence="3">DSM 11628</strain>
    </source>
</reference>
<dbReference type="Proteomes" id="UP000060277">
    <property type="component" value="Chromosome"/>
</dbReference>
<sequence length="62" mass="6612">MKTKIAILAALVLSACGTVTQVPPQFYRAQGQADQLAMSDRTDVKCTVYVAGERAANLVMVP</sequence>
<organism evidence="2 3">
    <name type="scientific">Pandoraea norimbergensis</name>
    <dbReference type="NCBI Taxonomy" id="93219"/>
    <lineage>
        <taxon>Bacteria</taxon>
        <taxon>Pseudomonadati</taxon>
        <taxon>Pseudomonadota</taxon>
        <taxon>Betaproteobacteria</taxon>
        <taxon>Burkholderiales</taxon>
        <taxon>Burkholderiaceae</taxon>
        <taxon>Pandoraea</taxon>
    </lineage>
</organism>
<evidence type="ECO:0000313" key="2">
    <source>
        <dbReference type="EMBL" id="ALS61848.1"/>
    </source>
</evidence>
<keyword evidence="1" id="KW-0732">Signal</keyword>
<feature type="chain" id="PRO_5045588257" evidence="1">
    <location>
        <begin position="22"/>
        <end position="62"/>
    </location>
</feature>
<name>A0ABN4JMG0_9BURK</name>
<keyword evidence="3" id="KW-1185">Reference proteome</keyword>
<protein>
    <submittedName>
        <fullName evidence="2">Uncharacterized protein</fullName>
    </submittedName>
</protein>
<evidence type="ECO:0000313" key="3">
    <source>
        <dbReference type="Proteomes" id="UP000060277"/>
    </source>
</evidence>
<proteinExistence type="predicted"/>
<dbReference type="PROSITE" id="PS51257">
    <property type="entry name" value="PROKAR_LIPOPROTEIN"/>
    <property type="match status" value="1"/>
</dbReference>
<feature type="signal peptide" evidence="1">
    <location>
        <begin position="1"/>
        <end position="21"/>
    </location>
</feature>
<evidence type="ECO:0000256" key="1">
    <source>
        <dbReference type="SAM" id="SignalP"/>
    </source>
</evidence>
<gene>
    <name evidence="2" type="ORF">AT302_20770</name>
</gene>
<accession>A0ABN4JMG0</accession>
<dbReference type="EMBL" id="CP013480">
    <property type="protein sequence ID" value="ALS61848.1"/>
    <property type="molecule type" value="Genomic_DNA"/>
</dbReference>